<gene>
    <name evidence="3" type="ORF">LGQ90_00890</name>
</gene>
<dbReference type="Gene3D" id="1.25.40.10">
    <property type="entry name" value="Tetratricopeptide repeat domain"/>
    <property type="match status" value="1"/>
</dbReference>
<dbReference type="Pfam" id="PF19413">
    <property type="entry name" value="YaiO"/>
    <property type="match status" value="1"/>
</dbReference>
<evidence type="ECO:0000256" key="1">
    <source>
        <dbReference type="SAM" id="SignalP"/>
    </source>
</evidence>
<proteinExistence type="predicted"/>
<evidence type="ECO:0000313" key="4">
    <source>
        <dbReference type="Proteomes" id="UP001139414"/>
    </source>
</evidence>
<name>A0A9X1LGE2_9FLAO</name>
<dbReference type="AlphaFoldDB" id="A0A9X1LGE2"/>
<evidence type="ECO:0000313" key="3">
    <source>
        <dbReference type="EMBL" id="MCB7479804.1"/>
    </source>
</evidence>
<dbReference type="RefSeq" id="WP_229337181.1">
    <property type="nucleotide sequence ID" value="NZ_JAJBZG010000001.1"/>
</dbReference>
<reference evidence="3" key="1">
    <citation type="submission" date="2021-10" db="EMBL/GenBank/DDBJ databases">
        <title>Gramella sp. ASW11-100T, isolated from marine sediment.</title>
        <authorList>
            <person name="Xia C."/>
        </authorList>
    </citation>
    <scope>NUCLEOTIDE SEQUENCE</scope>
    <source>
        <strain evidence="3">ASW11-100</strain>
    </source>
</reference>
<dbReference type="EMBL" id="JAJBZG010000001">
    <property type="protein sequence ID" value="MCB7479804.1"/>
    <property type="molecule type" value="Genomic_DNA"/>
</dbReference>
<sequence>MNRIFLCCCLVLFSIGIQAQKINEQNTDSLYFKGLELYQNQQFKRSLEYADKGLLLAPEYHDIRILRVRNFWALEMLDNASSDLQFLLEKAPEYPGVRELVIRQAKLLKDPESALSFLSKLEERDTLSANLKILKAELLLQNKDKAASRKIALELFNNSELDKNKRYTLQNILKRTISNEIGVNYQYIHFSDDYNRDNWQTISPEFLHYFNRTAVIARVNYTDRGFDQGTLYELESYPVFSDRVYAFLNLGISDGNLYPDLRTSASIFVNIFEIFELETGARLLHFSNEDYFSGIIGLTMYTGKFYLNSRVFLGPEINDQLTQNYQFNLRYYLNNTDNFLFLRLGTGISPDESTIFTQVQENPALEAYYSNLGINFTIGPRHIFQVGAGYLFEEVTSNRDGNQIIGNIGYRFRF</sequence>
<keyword evidence="4" id="KW-1185">Reference proteome</keyword>
<dbReference type="NCBIfam" id="TIGR04390">
    <property type="entry name" value="OMP_YaiO_dom"/>
    <property type="match status" value="1"/>
</dbReference>
<keyword evidence="1" id="KW-0732">Signal</keyword>
<feature type="signal peptide" evidence="1">
    <location>
        <begin position="1"/>
        <end position="19"/>
    </location>
</feature>
<comment type="caution">
    <text evidence="3">The sequence shown here is derived from an EMBL/GenBank/DDBJ whole genome shotgun (WGS) entry which is preliminary data.</text>
</comment>
<dbReference type="InterPro" id="IPR011990">
    <property type="entry name" value="TPR-like_helical_dom_sf"/>
</dbReference>
<feature type="chain" id="PRO_5040829526" evidence="1">
    <location>
        <begin position="20"/>
        <end position="414"/>
    </location>
</feature>
<evidence type="ECO:0000259" key="2">
    <source>
        <dbReference type="Pfam" id="PF19413"/>
    </source>
</evidence>
<feature type="domain" description="YaiO beta-barrel" evidence="2">
    <location>
        <begin position="179"/>
        <end position="352"/>
    </location>
</feature>
<dbReference type="InterPro" id="IPR030887">
    <property type="entry name" value="Beta-barrel_YaiO"/>
</dbReference>
<dbReference type="SUPFAM" id="SSF48452">
    <property type="entry name" value="TPR-like"/>
    <property type="match status" value="1"/>
</dbReference>
<organism evidence="3 4">
    <name type="scientific">Christiangramia sediminis</name>
    <dbReference type="NCBI Taxonomy" id="2881336"/>
    <lineage>
        <taxon>Bacteria</taxon>
        <taxon>Pseudomonadati</taxon>
        <taxon>Bacteroidota</taxon>
        <taxon>Flavobacteriia</taxon>
        <taxon>Flavobacteriales</taxon>
        <taxon>Flavobacteriaceae</taxon>
        <taxon>Christiangramia</taxon>
    </lineage>
</organism>
<dbReference type="Proteomes" id="UP001139414">
    <property type="component" value="Unassembled WGS sequence"/>
</dbReference>
<accession>A0A9X1LGE2</accession>
<protein>
    <submittedName>
        <fullName evidence="3">YaiO family outer membrane beta-barrel protein</fullName>
    </submittedName>
</protein>